<evidence type="ECO:0000313" key="4">
    <source>
        <dbReference type="EMBL" id="BAM92019.1"/>
    </source>
</evidence>
<dbReference type="InterPro" id="IPR000182">
    <property type="entry name" value="GNAT_dom"/>
</dbReference>
<proteinExistence type="predicted"/>
<dbReference type="PANTHER" id="PTHR43877:SF2">
    <property type="entry name" value="AMINOALKYLPHOSPHONATE N-ACETYLTRANSFERASE-RELATED"/>
    <property type="match status" value="1"/>
</dbReference>
<dbReference type="Pfam" id="PF00583">
    <property type="entry name" value="Acetyltransf_1"/>
    <property type="match status" value="1"/>
</dbReference>
<dbReference type="SUPFAM" id="SSF55729">
    <property type="entry name" value="Acyl-CoA N-acyltransferases (Nat)"/>
    <property type="match status" value="1"/>
</dbReference>
<reference evidence="4 5" key="1">
    <citation type="journal article" date="2013" name="Appl. Environ. Microbiol.">
        <title>Genome analysis suggests that the soil oligotrophic bacterium Agromonas oligotrophica (Bradyrhizobium oligotrophicum) is a nitrogen-fixing symbiont of Aeschynomene indica.</title>
        <authorList>
            <person name="Okubo T."/>
            <person name="Fukushima S."/>
            <person name="Itakura M."/>
            <person name="Oshima K."/>
            <person name="Longtonglang A."/>
            <person name="Teaumroong N."/>
            <person name="Mitsui H."/>
            <person name="Hattori M."/>
            <person name="Hattori R."/>
            <person name="Hattori T."/>
            <person name="Minamisawa K."/>
        </authorList>
    </citation>
    <scope>NUCLEOTIDE SEQUENCE [LARGE SCALE GENOMIC DNA]</scope>
    <source>
        <strain evidence="4 5">S58</strain>
    </source>
</reference>
<protein>
    <submittedName>
        <fullName evidence="4">IAA acetyltransferase</fullName>
    </submittedName>
</protein>
<dbReference type="eggNOG" id="COG0456">
    <property type="taxonomic scope" value="Bacteria"/>
</dbReference>
<dbReference type="InterPro" id="IPR016181">
    <property type="entry name" value="Acyl_CoA_acyltransferase"/>
</dbReference>
<organism evidence="4 5">
    <name type="scientific">Bradyrhizobium oligotrophicum S58</name>
    <dbReference type="NCBI Taxonomy" id="1245469"/>
    <lineage>
        <taxon>Bacteria</taxon>
        <taxon>Pseudomonadati</taxon>
        <taxon>Pseudomonadota</taxon>
        <taxon>Alphaproteobacteria</taxon>
        <taxon>Hyphomicrobiales</taxon>
        <taxon>Nitrobacteraceae</taxon>
        <taxon>Bradyrhizobium</taxon>
    </lineage>
</organism>
<dbReference type="KEGG" id="aol:S58_60430"/>
<dbReference type="GO" id="GO:0016747">
    <property type="term" value="F:acyltransferase activity, transferring groups other than amino-acyl groups"/>
    <property type="evidence" value="ECO:0007669"/>
    <property type="project" value="InterPro"/>
</dbReference>
<dbReference type="InterPro" id="IPR050832">
    <property type="entry name" value="Bact_Acetyltransf"/>
</dbReference>
<dbReference type="PANTHER" id="PTHR43877">
    <property type="entry name" value="AMINOALKYLPHOSPHONATE N-ACETYLTRANSFERASE-RELATED-RELATED"/>
    <property type="match status" value="1"/>
</dbReference>
<dbReference type="PROSITE" id="PS51186">
    <property type="entry name" value="GNAT"/>
    <property type="match status" value="1"/>
</dbReference>
<dbReference type="CDD" id="cd04301">
    <property type="entry name" value="NAT_SF"/>
    <property type="match status" value="1"/>
</dbReference>
<evidence type="ECO:0000259" key="3">
    <source>
        <dbReference type="PROSITE" id="PS51186"/>
    </source>
</evidence>
<dbReference type="Proteomes" id="UP000011841">
    <property type="component" value="Chromosome"/>
</dbReference>
<feature type="domain" description="N-acetyltransferase" evidence="3">
    <location>
        <begin position="13"/>
        <end position="160"/>
    </location>
</feature>
<gene>
    <name evidence="4" type="ORF">S58_60430</name>
</gene>
<dbReference type="Gene3D" id="3.40.630.30">
    <property type="match status" value="1"/>
</dbReference>
<name>M4ZE28_9BRAD</name>
<accession>M4ZE28</accession>
<dbReference type="EMBL" id="AP012603">
    <property type="protein sequence ID" value="BAM92019.1"/>
    <property type="molecule type" value="Genomic_DNA"/>
</dbReference>
<keyword evidence="5" id="KW-1185">Reference proteome</keyword>
<evidence type="ECO:0000256" key="2">
    <source>
        <dbReference type="ARBA" id="ARBA00023315"/>
    </source>
</evidence>
<evidence type="ECO:0000313" key="5">
    <source>
        <dbReference type="Proteomes" id="UP000011841"/>
    </source>
</evidence>
<sequence length="160" mass="17865">MELFEMNKHGGGVEIAKGNPFHADVVRMLRDADEYYASLYPQESNHLIDVNELAKADTLFFVAQINDRVIGCAALVLSPDYGELKRMYVDPAYRGLGVAQDLLDTIVQASREGGLSCIRLETGYLQHSAIALYKKNSFVEIPPFGCYGIDPLSKFMQRDL</sequence>
<dbReference type="HOGENOM" id="CLU_013985_11_8_5"/>
<keyword evidence="1 4" id="KW-0808">Transferase</keyword>
<keyword evidence="2" id="KW-0012">Acyltransferase</keyword>
<dbReference type="AlphaFoldDB" id="M4ZE28"/>
<dbReference type="STRING" id="1245469.S58_60430"/>
<evidence type="ECO:0000256" key="1">
    <source>
        <dbReference type="ARBA" id="ARBA00022679"/>
    </source>
</evidence>